<evidence type="ECO:0000313" key="5">
    <source>
        <dbReference type="Proteomes" id="UP000319516"/>
    </source>
</evidence>
<dbReference type="InterPro" id="IPR012906">
    <property type="entry name" value="PaaX-like_N"/>
</dbReference>
<dbReference type="Gene3D" id="3.30.70.2650">
    <property type="match status" value="1"/>
</dbReference>
<dbReference type="Pfam" id="PF08223">
    <property type="entry name" value="PaaX_C"/>
    <property type="match status" value="1"/>
</dbReference>
<dbReference type="InterPro" id="IPR011965">
    <property type="entry name" value="PaaX_trns_reg"/>
</dbReference>
<keyword evidence="5" id="KW-1185">Reference proteome</keyword>
<name>A0A542YPW3_9MICO</name>
<evidence type="ECO:0000259" key="3">
    <source>
        <dbReference type="Pfam" id="PF20803"/>
    </source>
</evidence>
<dbReference type="InterPro" id="IPR036388">
    <property type="entry name" value="WH-like_DNA-bd_sf"/>
</dbReference>
<dbReference type="PANTHER" id="PTHR30319:SF1">
    <property type="entry name" value="TRANSCRIPTIONAL REPRESSOR PAAX"/>
    <property type="match status" value="1"/>
</dbReference>
<dbReference type="Gene3D" id="1.20.58.1460">
    <property type="match status" value="1"/>
</dbReference>
<protein>
    <submittedName>
        <fullName evidence="4">PaaX family transcriptional regulator</fullName>
    </submittedName>
</protein>
<dbReference type="InterPro" id="IPR048846">
    <property type="entry name" value="PaaX-like_central"/>
</dbReference>
<feature type="domain" description="Transcriptional repressor PaaX-like central Cas2-like" evidence="3">
    <location>
        <begin position="89"/>
        <end position="146"/>
    </location>
</feature>
<gene>
    <name evidence="4" type="ORF">FB467_1245</name>
</gene>
<proteinExistence type="predicted"/>
<evidence type="ECO:0000259" key="1">
    <source>
        <dbReference type="Pfam" id="PF07848"/>
    </source>
</evidence>
<feature type="domain" description="Transcriptional repressor PaaX-like N-terminal" evidence="1">
    <location>
        <begin position="2"/>
        <end position="60"/>
    </location>
</feature>
<organism evidence="4 5">
    <name type="scientific">Ornithinicoccus hortensis</name>
    <dbReference type="NCBI Taxonomy" id="82346"/>
    <lineage>
        <taxon>Bacteria</taxon>
        <taxon>Bacillati</taxon>
        <taxon>Actinomycetota</taxon>
        <taxon>Actinomycetes</taxon>
        <taxon>Micrococcales</taxon>
        <taxon>Intrasporangiaceae</taxon>
        <taxon>Ornithinicoccus</taxon>
    </lineage>
</organism>
<dbReference type="AlphaFoldDB" id="A0A542YPW3"/>
<evidence type="ECO:0000313" key="4">
    <source>
        <dbReference type="EMBL" id="TQL50142.1"/>
    </source>
</evidence>
<dbReference type="InterPro" id="IPR013225">
    <property type="entry name" value="PaaX_C"/>
</dbReference>
<dbReference type="Pfam" id="PF07848">
    <property type="entry name" value="PaaX"/>
    <property type="match status" value="1"/>
</dbReference>
<dbReference type="PIRSF" id="PIRSF020623">
    <property type="entry name" value="PaaX"/>
    <property type="match status" value="1"/>
</dbReference>
<evidence type="ECO:0000259" key="2">
    <source>
        <dbReference type="Pfam" id="PF08223"/>
    </source>
</evidence>
<comment type="caution">
    <text evidence="4">The sequence shown here is derived from an EMBL/GenBank/DDBJ whole genome shotgun (WGS) entry which is preliminary data.</text>
</comment>
<dbReference type="PROSITE" id="PS51257">
    <property type="entry name" value="PROKAR_LIPOPROTEIN"/>
    <property type="match status" value="1"/>
</dbReference>
<dbReference type="GO" id="GO:0006351">
    <property type="term" value="P:DNA-templated transcription"/>
    <property type="evidence" value="ECO:0007669"/>
    <property type="project" value="InterPro"/>
</dbReference>
<accession>A0A542YPW3</accession>
<dbReference type="EMBL" id="VFOP01000001">
    <property type="protein sequence ID" value="TQL50142.1"/>
    <property type="molecule type" value="Genomic_DNA"/>
</dbReference>
<dbReference type="Proteomes" id="UP000319516">
    <property type="component" value="Unassembled WGS sequence"/>
</dbReference>
<dbReference type="Gene3D" id="1.10.10.10">
    <property type="entry name" value="Winged helix-like DNA-binding domain superfamily/Winged helix DNA-binding domain"/>
    <property type="match status" value="1"/>
</dbReference>
<dbReference type="Pfam" id="PF20803">
    <property type="entry name" value="PaaX_M"/>
    <property type="match status" value="1"/>
</dbReference>
<reference evidence="4 5" key="1">
    <citation type="submission" date="2019-06" db="EMBL/GenBank/DDBJ databases">
        <title>Sequencing the genomes of 1000 actinobacteria strains.</title>
        <authorList>
            <person name="Klenk H.-P."/>
        </authorList>
    </citation>
    <scope>NUCLEOTIDE SEQUENCE [LARGE SCALE GENOMIC DNA]</scope>
    <source>
        <strain evidence="4 5">DSM 12335</strain>
    </source>
</reference>
<dbReference type="PANTHER" id="PTHR30319">
    <property type="entry name" value="PHENYLACETIC ACID REGULATOR-RELATED TRANSCRIPTIONAL REPRESSOR"/>
    <property type="match status" value="1"/>
</dbReference>
<dbReference type="RefSeq" id="WP_170230593.1">
    <property type="nucleotide sequence ID" value="NZ_BAAAIK010000004.1"/>
</dbReference>
<sequence length="268" mass="29015">MRARSAVFDLYGDHLTEFGSWAPISSVVTLLGSCGIRPAATRTAVSRMVTQDWLAPARRNGVRGYLATPAATARLAAAHQRIYRPVEVPWDGRWRVIVLDRAGDRAQRDRVAATLGYLGYGRLAAQTWVAAHPNPELESALGPLGVGWQSFAADHLGEPATLAAQAWDLTDLAARYHGFLDRYAELVAGGRADLTPEEAYPIRAELVHRWRSFLFIDPELPAGVLPQGWPGNAARALFLEAAETLRPAARTFVSDTLALAGAPLTGAE</sequence>
<feature type="domain" description="Transcriptional repressor PaaX-like C-terminal" evidence="2">
    <location>
        <begin position="167"/>
        <end position="254"/>
    </location>
</feature>